<dbReference type="Gene3D" id="3.40.50.300">
    <property type="entry name" value="P-loop containing nucleotide triphosphate hydrolases"/>
    <property type="match status" value="1"/>
</dbReference>
<sequence length="204" mass="23390">MSKFKNAIVITGVIGSGKSTVVNLLRVYGFSVIDADEIAHELLDECWERVANEFGNEFISDKKVDRKRLGKLVFSDENAKKRLENMLHPLIRKQIFDSASELEEKEKPYLVDLPLYFESAPAYNEFENVCVVYALEPICLERIMLRDGISLNEAKARLNSQISIDEKLRLANFVIDNSSDMKHLNLQIDKFISALKSRYKTLNI</sequence>
<dbReference type="InterPro" id="IPR001977">
    <property type="entry name" value="Depp_CoAkinase"/>
</dbReference>
<keyword evidence="4 6" id="KW-0067">ATP-binding</keyword>
<dbReference type="GO" id="GO:0004140">
    <property type="term" value="F:dephospho-CoA kinase activity"/>
    <property type="evidence" value="ECO:0007669"/>
    <property type="project" value="UniProtKB-UniRule"/>
</dbReference>
<dbReference type="EC" id="2.7.1.24" evidence="6 7"/>
<dbReference type="HAMAP" id="MF_00376">
    <property type="entry name" value="Dephospho_CoA_kinase"/>
    <property type="match status" value="1"/>
</dbReference>
<evidence type="ECO:0000256" key="5">
    <source>
        <dbReference type="ARBA" id="ARBA00022993"/>
    </source>
</evidence>
<evidence type="ECO:0000256" key="2">
    <source>
        <dbReference type="ARBA" id="ARBA00022679"/>
    </source>
</evidence>
<dbReference type="EMBL" id="CP018788">
    <property type="protein sequence ID" value="ARQ98363.1"/>
    <property type="molecule type" value="Genomic_DNA"/>
</dbReference>
<accession>A0A381D670</accession>
<keyword evidence="2 6" id="KW-0808">Transferase</keyword>
<dbReference type="UniPathway" id="UPA00241">
    <property type="reaction ID" value="UER00356"/>
</dbReference>
<evidence type="ECO:0000313" key="8">
    <source>
        <dbReference type="EMBL" id="ARQ98363.1"/>
    </source>
</evidence>
<organism evidence="8 9">
    <name type="scientific">Campylobacter devanensis</name>
    <dbReference type="NCBI Taxonomy" id="3161138"/>
    <lineage>
        <taxon>Bacteria</taxon>
        <taxon>Pseudomonadati</taxon>
        <taxon>Campylobacterota</taxon>
        <taxon>Epsilonproteobacteria</taxon>
        <taxon>Campylobacterales</taxon>
        <taxon>Campylobacteraceae</taxon>
        <taxon>Campylobacter</taxon>
    </lineage>
</organism>
<keyword evidence="6" id="KW-0963">Cytoplasm</keyword>
<keyword evidence="5 6" id="KW-0173">Coenzyme A biosynthesis</keyword>
<evidence type="ECO:0000256" key="6">
    <source>
        <dbReference type="HAMAP-Rule" id="MF_00376"/>
    </source>
</evidence>
<dbReference type="GO" id="GO:0015937">
    <property type="term" value="P:coenzyme A biosynthetic process"/>
    <property type="evidence" value="ECO:0007669"/>
    <property type="project" value="UniProtKB-UniRule"/>
</dbReference>
<dbReference type="AlphaFoldDB" id="A0A1X9SQ33"/>
<dbReference type="PROSITE" id="PS51219">
    <property type="entry name" value="DPCK"/>
    <property type="match status" value="1"/>
</dbReference>
<evidence type="ECO:0000256" key="3">
    <source>
        <dbReference type="ARBA" id="ARBA00022741"/>
    </source>
</evidence>
<comment type="catalytic activity">
    <reaction evidence="6">
        <text>3'-dephospho-CoA + ATP = ADP + CoA + H(+)</text>
        <dbReference type="Rhea" id="RHEA:18245"/>
        <dbReference type="ChEBI" id="CHEBI:15378"/>
        <dbReference type="ChEBI" id="CHEBI:30616"/>
        <dbReference type="ChEBI" id="CHEBI:57287"/>
        <dbReference type="ChEBI" id="CHEBI:57328"/>
        <dbReference type="ChEBI" id="CHEBI:456216"/>
        <dbReference type="EC" id="2.7.1.24"/>
    </reaction>
</comment>
<feature type="binding site" evidence="6">
    <location>
        <begin position="15"/>
        <end position="20"/>
    </location>
    <ligand>
        <name>ATP</name>
        <dbReference type="ChEBI" id="CHEBI:30616"/>
    </ligand>
</feature>
<dbReference type="NCBIfam" id="TIGR00152">
    <property type="entry name" value="dephospho-CoA kinase"/>
    <property type="match status" value="1"/>
</dbReference>
<dbReference type="KEGG" id="cdev:CIGN_0017"/>
<dbReference type="PANTHER" id="PTHR10695">
    <property type="entry name" value="DEPHOSPHO-COA KINASE-RELATED"/>
    <property type="match status" value="1"/>
</dbReference>
<evidence type="ECO:0000256" key="4">
    <source>
        <dbReference type="ARBA" id="ARBA00022840"/>
    </source>
</evidence>
<comment type="similarity">
    <text evidence="1 6">Belongs to the CoaE family.</text>
</comment>
<dbReference type="Pfam" id="PF01121">
    <property type="entry name" value="CoaE"/>
    <property type="match status" value="1"/>
</dbReference>
<gene>
    <name evidence="6 8" type="primary">coaE</name>
    <name evidence="8" type="ORF">CIGN_0017</name>
</gene>
<evidence type="ECO:0000256" key="1">
    <source>
        <dbReference type="ARBA" id="ARBA00009018"/>
    </source>
</evidence>
<reference evidence="8 9" key="1">
    <citation type="journal article" date="2017" name="Genome Biol. Evol.">
        <title>Comparative Genomic Analysis Identifies a Campylobacter Clade Deficient in Selenium Metabolism.</title>
        <authorList>
            <person name="Miller W.G."/>
            <person name="Yee E."/>
            <person name="Lopes B.S."/>
            <person name="Chapman M.H."/>
            <person name="Huynh S."/>
            <person name="Bono J.L."/>
            <person name="Parker C.T."/>
            <person name="Strachan N.J.C."/>
            <person name="Forbes K.J."/>
        </authorList>
    </citation>
    <scope>NUCLEOTIDE SEQUENCE [LARGE SCALE GENOMIC DNA]</scope>
    <source>
        <strain evidence="8 9">NCTC 13003</strain>
    </source>
</reference>
<accession>A0A1X9SQ33</accession>
<comment type="subcellular location">
    <subcellularLocation>
        <location evidence="6">Cytoplasm</location>
    </subcellularLocation>
</comment>
<dbReference type="PANTHER" id="PTHR10695:SF46">
    <property type="entry name" value="BIFUNCTIONAL COENZYME A SYNTHASE-RELATED"/>
    <property type="match status" value="1"/>
</dbReference>
<name>A0A1X9SQ33_9BACT</name>
<protein>
    <recommendedName>
        <fullName evidence="6 7">Dephospho-CoA kinase</fullName>
        <ecNumber evidence="6 7">2.7.1.24</ecNumber>
    </recommendedName>
    <alternativeName>
        <fullName evidence="6">Dephosphocoenzyme A kinase</fullName>
    </alternativeName>
</protein>
<dbReference type="Proteomes" id="UP000194309">
    <property type="component" value="Chromosome"/>
</dbReference>
<keyword evidence="3 6" id="KW-0547">Nucleotide-binding</keyword>
<dbReference type="SUPFAM" id="SSF52540">
    <property type="entry name" value="P-loop containing nucleoside triphosphate hydrolases"/>
    <property type="match status" value="1"/>
</dbReference>
<dbReference type="OrthoDB" id="9812943at2"/>
<dbReference type="CDD" id="cd02022">
    <property type="entry name" value="DPCK"/>
    <property type="match status" value="1"/>
</dbReference>
<comment type="function">
    <text evidence="6">Catalyzes the phosphorylation of the 3'-hydroxyl group of dephosphocoenzyme A to form coenzyme A.</text>
</comment>
<proteinExistence type="inferred from homology"/>
<keyword evidence="6 8" id="KW-0418">Kinase</keyword>
<dbReference type="GO" id="GO:0005524">
    <property type="term" value="F:ATP binding"/>
    <property type="evidence" value="ECO:0007669"/>
    <property type="project" value="UniProtKB-UniRule"/>
</dbReference>
<dbReference type="InterPro" id="IPR027417">
    <property type="entry name" value="P-loop_NTPase"/>
</dbReference>
<keyword evidence="9" id="KW-1185">Reference proteome</keyword>
<dbReference type="STRING" id="1660064.CIGN_0017"/>
<evidence type="ECO:0000313" key="9">
    <source>
        <dbReference type="Proteomes" id="UP000194309"/>
    </source>
</evidence>
<evidence type="ECO:0000256" key="7">
    <source>
        <dbReference type="NCBIfam" id="TIGR00152"/>
    </source>
</evidence>
<dbReference type="GO" id="GO:0005737">
    <property type="term" value="C:cytoplasm"/>
    <property type="evidence" value="ECO:0007669"/>
    <property type="project" value="UniProtKB-SubCell"/>
</dbReference>
<comment type="pathway">
    <text evidence="6">Cofactor biosynthesis; coenzyme A biosynthesis; CoA from (R)-pantothenate: step 5/5.</text>
</comment>